<dbReference type="GO" id="GO:0016829">
    <property type="term" value="F:lyase activity"/>
    <property type="evidence" value="ECO:0007669"/>
    <property type="project" value="InterPro"/>
</dbReference>
<name>A0AAX3W6H3_MAMLE</name>
<evidence type="ECO:0000259" key="2">
    <source>
        <dbReference type="Pfam" id="PF03972"/>
    </source>
</evidence>
<reference evidence="4" key="1">
    <citation type="journal article" date="2023" name="Antibiotics">
        <title>Prevalence and Molecular Characterization of Methicillin-Resistant Staphylococci (MRS) and Mammaliicocci (MRM) in Dromedary Camels from Algeria: First Detection of SCCmec-mecC Hybrid in Methicillin-Resistant Mammaliicoccus lentus.</title>
        <authorList>
            <person name="Belhout C."/>
            <person name="Boyen F."/>
            <person name="Vereecke N."/>
            <person name="Theuns S."/>
            <person name="Taibi N."/>
            <person name="Stegger M."/>
            <person name="de la Fe-Rodriguez P.Y."/>
            <person name="Bouayad L."/>
            <person name="Elgroud R."/>
            <person name="Butaye P."/>
        </authorList>
    </citation>
    <scope>NUCLEOTIDE SEQUENCE</scope>
    <source>
        <strain evidence="4">7048</strain>
    </source>
</reference>
<dbReference type="InterPro" id="IPR045337">
    <property type="entry name" value="MmgE_PrpD_C"/>
</dbReference>
<dbReference type="Gene3D" id="1.10.4100.10">
    <property type="entry name" value="2-methylcitrate dehydratase PrpD"/>
    <property type="match status" value="1"/>
</dbReference>
<dbReference type="Pfam" id="PF03972">
    <property type="entry name" value="MmgE_PrpD_N"/>
    <property type="match status" value="1"/>
</dbReference>
<feature type="domain" description="MmgE/PrpD C-terminal" evidence="3">
    <location>
        <begin position="265"/>
        <end position="415"/>
    </location>
</feature>
<dbReference type="AlphaFoldDB" id="A0AAX3W6H3"/>
<dbReference type="Proteomes" id="UP001223261">
    <property type="component" value="Chromosome"/>
</dbReference>
<protein>
    <submittedName>
        <fullName evidence="4">MmgE/PrpD family protein</fullName>
    </submittedName>
</protein>
<dbReference type="PANTHER" id="PTHR16943">
    <property type="entry name" value="2-METHYLCITRATE DEHYDRATASE-RELATED"/>
    <property type="match status" value="1"/>
</dbReference>
<accession>A0AAX3W6H3</accession>
<evidence type="ECO:0000313" key="5">
    <source>
        <dbReference type="Proteomes" id="UP001223261"/>
    </source>
</evidence>
<dbReference type="InterPro" id="IPR042183">
    <property type="entry name" value="MmgE/PrpD_sf_1"/>
</dbReference>
<evidence type="ECO:0000259" key="3">
    <source>
        <dbReference type="Pfam" id="PF19305"/>
    </source>
</evidence>
<dbReference type="InterPro" id="IPR036148">
    <property type="entry name" value="MmgE/PrpD_sf"/>
</dbReference>
<proteinExistence type="inferred from homology"/>
<gene>
    <name evidence="4" type="ORF">PYH69_01660</name>
</gene>
<feature type="domain" description="MmgE/PrpD N-terminal" evidence="2">
    <location>
        <begin position="29"/>
        <end position="234"/>
    </location>
</feature>
<dbReference type="InterPro" id="IPR005656">
    <property type="entry name" value="MmgE_PrpD"/>
</dbReference>
<dbReference type="SUPFAM" id="SSF103378">
    <property type="entry name" value="2-methylcitrate dehydratase PrpD"/>
    <property type="match status" value="1"/>
</dbReference>
<dbReference type="Gene3D" id="3.30.1330.120">
    <property type="entry name" value="2-methylcitrate dehydratase PrpD"/>
    <property type="match status" value="1"/>
</dbReference>
<dbReference type="RefSeq" id="WP_147640989.1">
    <property type="nucleotide sequence ID" value="NZ_CABIVY010000012.1"/>
</dbReference>
<evidence type="ECO:0000256" key="1">
    <source>
        <dbReference type="ARBA" id="ARBA00006174"/>
    </source>
</evidence>
<dbReference type="InterPro" id="IPR045336">
    <property type="entry name" value="MmgE_PrpD_N"/>
</dbReference>
<dbReference type="Pfam" id="PF19305">
    <property type="entry name" value="MmgE_PrpD_C"/>
    <property type="match status" value="1"/>
</dbReference>
<organism evidence="4 5">
    <name type="scientific">Mammaliicoccus lentus</name>
    <name type="common">Staphylococcus lentus</name>
    <dbReference type="NCBI Taxonomy" id="42858"/>
    <lineage>
        <taxon>Bacteria</taxon>
        <taxon>Bacillati</taxon>
        <taxon>Bacillota</taxon>
        <taxon>Bacilli</taxon>
        <taxon>Bacillales</taxon>
        <taxon>Staphylococcaceae</taxon>
        <taxon>Mammaliicoccus</taxon>
    </lineage>
</organism>
<dbReference type="InterPro" id="IPR042188">
    <property type="entry name" value="MmgE/PrpD_sf_2"/>
</dbReference>
<evidence type="ECO:0000313" key="4">
    <source>
        <dbReference type="EMBL" id="WHI60359.1"/>
    </source>
</evidence>
<sequence length="445" mass="49571">MTKTKQLINTIYNRSQYITPKDRDNGLTGILDFISTCFAAQNKEAVHSLIQFAINEDGKGKSSIIGYEGEVTSSNAALINGFIAHILDFDDVHSSMRGHPSAIILPSLLSISEHNNQTFNHFIDSYIIGVEMATQIGETIGSEHYENGWHASSTIGLISATVACSYYLNLDTNDFANAIGIAVTQASGLRGQFGSDIKALHIGLAAQKAYWSTRVAQKQILKGNQNMLDDFYGTFGNSQHMPETLIEKFGKKWSITNPGLWFKLYPCCSANYHLIDAINSIKATNVIPIDKIETIDIIFPSNGDAALKYTHPTTGQEGAFSAEYVSSLLLLGKHLNPEQFLNNPIQSEIHELMAKVHRLYDDTIVPNKFALPKNRFTIVKIKMNDGTIYKKRIDTPKGSPYNPLAPEEHLNKLKHSSPIHWENIKQFYQIINTDALHQFIHKGVC</sequence>
<dbReference type="EMBL" id="CP118848">
    <property type="protein sequence ID" value="WHI60359.1"/>
    <property type="molecule type" value="Genomic_DNA"/>
</dbReference>
<dbReference type="PANTHER" id="PTHR16943:SF8">
    <property type="entry name" value="2-METHYLCITRATE DEHYDRATASE"/>
    <property type="match status" value="1"/>
</dbReference>
<comment type="similarity">
    <text evidence="1">Belongs to the PrpD family.</text>
</comment>